<feature type="compositionally biased region" description="Pro residues" evidence="3">
    <location>
        <begin position="53"/>
        <end position="66"/>
    </location>
</feature>
<dbReference type="EMBL" id="CADCTY010002495">
    <property type="protein sequence ID" value="CAA9426410.1"/>
    <property type="molecule type" value="Genomic_DNA"/>
</dbReference>
<evidence type="ECO:0000256" key="3">
    <source>
        <dbReference type="SAM" id="MobiDB-lite"/>
    </source>
</evidence>
<dbReference type="InterPro" id="IPR011659">
    <property type="entry name" value="WD40"/>
</dbReference>
<dbReference type="GO" id="GO:0004252">
    <property type="term" value="F:serine-type endopeptidase activity"/>
    <property type="evidence" value="ECO:0007669"/>
    <property type="project" value="TreeGrafter"/>
</dbReference>
<dbReference type="Pfam" id="PF07676">
    <property type="entry name" value="PD40"/>
    <property type="match status" value="1"/>
</dbReference>
<reference evidence="5" key="1">
    <citation type="submission" date="2020-02" db="EMBL/GenBank/DDBJ databases">
        <authorList>
            <person name="Meier V. D."/>
        </authorList>
    </citation>
    <scope>NUCLEOTIDE SEQUENCE</scope>
    <source>
        <strain evidence="5">AVDCRST_MAG94</strain>
    </source>
</reference>
<dbReference type="PANTHER" id="PTHR42776">
    <property type="entry name" value="SERINE PEPTIDASE S9 FAMILY MEMBER"/>
    <property type="match status" value="1"/>
</dbReference>
<feature type="region of interest" description="Disordered" evidence="3">
    <location>
        <begin position="43"/>
        <end position="66"/>
    </location>
</feature>
<proteinExistence type="predicted"/>
<evidence type="ECO:0000259" key="4">
    <source>
        <dbReference type="Pfam" id="PF00326"/>
    </source>
</evidence>
<gene>
    <name evidence="5" type="ORF">AVDCRST_MAG94-7308</name>
</gene>
<dbReference type="GO" id="GO:0006508">
    <property type="term" value="P:proteolysis"/>
    <property type="evidence" value="ECO:0007669"/>
    <property type="project" value="InterPro"/>
</dbReference>
<organism evidence="5">
    <name type="scientific">uncultured Leptolyngbya sp</name>
    <dbReference type="NCBI Taxonomy" id="332963"/>
    <lineage>
        <taxon>Bacteria</taxon>
        <taxon>Bacillati</taxon>
        <taxon>Cyanobacteriota</taxon>
        <taxon>Cyanophyceae</taxon>
        <taxon>Leptolyngbyales</taxon>
        <taxon>Leptolyngbyaceae</taxon>
        <taxon>Leptolyngbya group</taxon>
        <taxon>Leptolyngbya</taxon>
        <taxon>environmental samples</taxon>
    </lineage>
</organism>
<keyword evidence="2" id="KW-0645">Protease</keyword>
<dbReference type="InterPro" id="IPR011042">
    <property type="entry name" value="6-blade_b-propeller_TolB-like"/>
</dbReference>
<evidence type="ECO:0000256" key="2">
    <source>
        <dbReference type="ARBA" id="ARBA00022825"/>
    </source>
</evidence>
<dbReference type="Gene3D" id="3.40.50.1820">
    <property type="entry name" value="alpha/beta hydrolase"/>
    <property type="match status" value="1"/>
</dbReference>
<dbReference type="Pfam" id="PF00326">
    <property type="entry name" value="Peptidase_S9"/>
    <property type="match status" value="1"/>
</dbReference>
<keyword evidence="1" id="KW-0378">Hydrolase</keyword>
<evidence type="ECO:0000256" key="1">
    <source>
        <dbReference type="ARBA" id="ARBA00022801"/>
    </source>
</evidence>
<keyword evidence="2" id="KW-0720">Serine protease</keyword>
<dbReference type="PANTHER" id="PTHR42776:SF28">
    <property type="entry name" value="GLUTAMYL ENDOPEPTIDASE, CHLOROPLASTIC-RELATED"/>
    <property type="match status" value="1"/>
</dbReference>
<dbReference type="SUPFAM" id="SSF53474">
    <property type="entry name" value="alpha/beta-Hydrolases"/>
    <property type="match status" value="1"/>
</dbReference>
<dbReference type="InterPro" id="IPR029058">
    <property type="entry name" value="AB_hydrolase_fold"/>
</dbReference>
<evidence type="ECO:0000313" key="5">
    <source>
        <dbReference type="EMBL" id="CAA9426410.1"/>
    </source>
</evidence>
<feature type="domain" description="Peptidase S9 prolyl oligopeptidase catalytic" evidence="4">
    <location>
        <begin position="682"/>
        <end position="836"/>
    </location>
</feature>
<name>A0A6J4PV47_9CYAN</name>
<dbReference type="AlphaFoldDB" id="A0A6J4PV47"/>
<accession>A0A6J4PV47</accession>
<dbReference type="InterPro" id="IPR001375">
    <property type="entry name" value="Peptidase_S9_cat"/>
</dbReference>
<protein>
    <recommendedName>
        <fullName evidence="4">Peptidase S9 prolyl oligopeptidase catalytic domain-containing protein</fullName>
    </recommendedName>
</protein>
<sequence length="837" mass="93426">MPPLRKPIAEHFMVASPNAEPDGNESPLAGQPVLGQAEEAMVVLPTEARSPQSLPPQSVPQWASPPEPINQILDAPSTPEILISPDKQWLVELAQPSLPTIAELAEPVVAVAGFRLNPKTSAPARHRTYCRMRLRAVRSDISKTIALPDDPRISYLRWSPNGQQLAFVLTQANGLELWVLALADGVPRRLTAPVLNATYGVPYRWLPNEALLCKFIPDDRGAPPVKSAVPTGPIIQENLGRKTASRTYTNLLQNPHDEALFEYYVTSTLERVRLDGTHDRILAPCLLDEAMPSPDGSYILLKTLQRPFSYQLPSSHFPVRVQVLDAAGQVVYDVADLPLADSLSTQFDAVIEGRRRVSWRCDRPSTLYWVEALDGGDPDREVPERDVLWELNAPFTDSPTALWRSQYRFRRVCWGRDDVALVWERWHNTRQTRLWRLNPSQPESSPQLLVERSYEDQYSDPGTPLTVPGAFGWHVLQFSADGSSLYFSGRGASPAGVYPFLDRLNLATGAIERLWQCQPPYFESVVQLLDQEAAEFFTRRQSQTEPPNFFLHTRSNGQAVQLTHEPDHAPQFAGVQKEVVRYQRADGVQLSAKLYLPAGYEPARGGALPMIFWIYPEEFKDRELAGQVTTAEHTFSRPHGTSILFLLTQGYAVLSSPSLPIIGEGEAEPNDTYVEQLLAGIEAAIAYVVDRGVADRDRLAIGGHSYGAFTTANVLAHSNFFRAGIARSGAYNRTLTPFGFQGEQRHFWDAADTYMHLSPFTHVGKITAPLLLIHGAEDSNAGTYPLQTERFYDALKGQGATVRQVMLPLEDHGYQSREAVGHVLWEMVEWCDRYLKG</sequence>
<dbReference type="Gene3D" id="2.120.10.30">
    <property type="entry name" value="TolB, C-terminal domain"/>
    <property type="match status" value="1"/>
</dbReference>
<dbReference type="SUPFAM" id="SSF82171">
    <property type="entry name" value="DPP6 N-terminal domain-like"/>
    <property type="match status" value="1"/>
</dbReference>